<feature type="compositionally biased region" description="Acidic residues" evidence="5">
    <location>
        <begin position="250"/>
        <end position="291"/>
    </location>
</feature>
<evidence type="ECO:0000256" key="3">
    <source>
        <dbReference type="ARBA" id="ARBA00023242"/>
    </source>
</evidence>
<dbReference type="PROSITE" id="PS50102">
    <property type="entry name" value="RRM"/>
    <property type="match status" value="1"/>
</dbReference>
<dbReference type="CDD" id="cd12307">
    <property type="entry name" value="RRM_NIFK_like"/>
    <property type="match status" value="1"/>
</dbReference>
<feature type="region of interest" description="Disordered" evidence="5">
    <location>
        <begin position="213"/>
        <end position="340"/>
    </location>
</feature>
<evidence type="ECO:0000256" key="5">
    <source>
        <dbReference type="SAM" id="MobiDB-lite"/>
    </source>
</evidence>
<keyword evidence="3" id="KW-0539">Nucleus</keyword>
<dbReference type="Proteomes" id="UP000001819">
    <property type="component" value="Chromosome 2"/>
</dbReference>
<dbReference type="Gene3D" id="3.30.70.330">
    <property type="match status" value="1"/>
</dbReference>
<dbReference type="PANTHER" id="PTHR46754">
    <property type="entry name" value="MKI67 FHA DOMAIN-INTERACTING NUCLEOLAR PHOSPHOPROTEIN"/>
    <property type="match status" value="1"/>
</dbReference>
<dbReference type="Pfam" id="PF00076">
    <property type="entry name" value="RRM_1"/>
    <property type="match status" value="1"/>
</dbReference>
<evidence type="ECO:0000256" key="2">
    <source>
        <dbReference type="ARBA" id="ARBA00022884"/>
    </source>
</evidence>
<evidence type="ECO:0000259" key="6">
    <source>
        <dbReference type="PROSITE" id="PS50102"/>
    </source>
</evidence>
<dbReference type="SUPFAM" id="SSF54928">
    <property type="entry name" value="RNA-binding domain, RBD"/>
    <property type="match status" value="1"/>
</dbReference>
<dbReference type="InParanoid" id="A0A6I8UMH1"/>
<name>A0A6I8UMH1_DROPS</name>
<feature type="compositionally biased region" description="Low complexity" evidence="5">
    <location>
        <begin position="331"/>
        <end position="340"/>
    </location>
</feature>
<gene>
    <name evidence="8" type="primary">LOC4800608</name>
</gene>
<feature type="compositionally biased region" description="Basic residues" evidence="5">
    <location>
        <begin position="314"/>
        <end position="327"/>
    </location>
</feature>
<dbReference type="SMART" id="SM00360">
    <property type="entry name" value="RRM"/>
    <property type="match status" value="1"/>
</dbReference>
<organism evidence="7 8">
    <name type="scientific">Drosophila pseudoobscura pseudoobscura</name>
    <name type="common">Fruit fly</name>
    <dbReference type="NCBI Taxonomy" id="46245"/>
    <lineage>
        <taxon>Eukaryota</taxon>
        <taxon>Metazoa</taxon>
        <taxon>Ecdysozoa</taxon>
        <taxon>Arthropoda</taxon>
        <taxon>Hexapoda</taxon>
        <taxon>Insecta</taxon>
        <taxon>Pterygota</taxon>
        <taxon>Neoptera</taxon>
        <taxon>Endopterygota</taxon>
        <taxon>Diptera</taxon>
        <taxon>Brachycera</taxon>
        <taxon>Muscomorpha</taxon>
        <taxon>Ephydroidea</taxon>
        <taxon>Drosophilidae</taxon>
        <taxon>Drosophila</taxon>
        <taxon>Sophophora</taxon>
    </lineage>
</organism>
<keyword evidence="2 4" id="KW-0694">RNA-binding</keyword>
<reference evidence="8" key="2">
    <citation type="submission" date="2025-08" db="UniProtKB">
        <authorList>
            <consortium name="RefSeq"/>
        </authorList>
    </citation>
    <scope>IDENTIFICATION</scope>
    <source>
        <strain evidence="8">MV-25-SWS-2005</strain>
        <tissue evidence="8">Whole body</tissue>
    </source>
</reference>
<evidence type="ECO:0000313" key="7">
    <source>
        <dbReference type="Proteomes" id="UP000001819"/>
    </source>
</evidence>
<reference evidence="7" key="1">
    <citation type="submission" date="2024-06" db="UniProtKB">
        <authorList>
            <consortium name="RefSeq"/>
        </authorList>
    </citation>
    <scope>NUCLEOTIDE SEQUENCE [LARGE SCALE GENOMIC DNA]</scope>
    <source>
        <strain evidence="7">MV2-25</strain>
    </source>
</reference>
<dbReference type="AlphaFoldDB" id="A0A6I8UMH1"/>
<evidence type="ECO:0000256" key="1">
    <source>
        <dbReference type="ARBA" id="ARBA00004604"/>
    </source>
</evidence>
<feature type="compositionally biased region" description="Low complexity" evidence="5">
    <location>
        <begin position="9"/>
        <end position="18"/>
    </location>
</feature>
<dbReference type="InterPro" id="IPR012677">
    <property type="entry name" value="Nucleotide-bd_a/b_plait_sf"/>
</dbReference>
<protein>
    <submittedName>
        <fullName evidence="8">MKI67 FHA domain-interacting nucleolar phosphoprotein</fullName>
    </submittedName>
</protein>
<evidence type="ECO:0000313" key="8">
    <source>
        <dbReference type="RefSeq" id="XP_001357853.3"/>
    </source>
</evidence>
<sequence>MAPVKKPKAQQIAKQASPTKKPEAVKTVVSGQIKKKLPKAKPEEQKERKERGIVFIKHLPHGFFEQQLRQYFKQFGRVLRVRLARSPRSGNSKGFAFVEFEYPEVAKVAADTMDNYLMFQKVVKASYIPPENQKFNYFKSSVKRVHNKAGKEIYVSEITKRTQNSVKKQNNWNEASCQKRTVSNLGKIKKIQEKYNHLGIDFSSLIVEPIKKSKESPEANAPSTSEAAKSSKKQKKAKEARIEDLLGTTIDEDSDDEDYVDASEDESDLEFEDEESAQGSDDTEDSDEEQDLPPSPKKSQKKNPPVARLEDKLKRKHGAGGVQKKKPAPAPKANKNAVTQKLQLAAAKTLAKPLQKVKSKKLKK</sequence>
<dbReference type="GO" id="GO:0005730">
    <property type="term" value="C:nucleolus"/>
    <property type="evidence" value="ECO:0007669"/>
    <property type="project" value="UniProtKB-SubCell"/>
</dbReference>
<dbReference type="InterPro" id="IPR035979">
    <property type="entry name" value="RBD_domain_sf"/>
</dbReference>
<dbReference type="FunCoup" id="A0A6I8UMH1">
    <property type="interactions" value="1398"/>
</dbReference>
<feature type="domain" description="RRM" evidence="6">
    <location>
        <begin position="52"/>
        <end position="130"/>
    </location>
</feature>
<keyword evidence="7" id="KW-1185">Reference proteome</keyword>
<comment type="subcellular location">
    <subcellularLocation>
        <location evidence="1">Nucleus</location>
        <location evidence="1">Nucleolus</location>
    </subcellularLocation>
</comment>
<proteinExistence type="predicted"/>
<dbReference type="RefSeq" id="XP_001357853.3">
    <property type="nucleotide sequence ID" value="XM_001357816.5"/>
</dbReference>
<dbReference type="KEGG" id="dpo:4800608"/>
<feature type="region of interest" description="Disordered" evidence="5">
    <location>
        <begin position="1"/>
        <end position="48"/>
    </location>
</feature>
<dbReference type="GO" id="GO:0003723">
    <property type="term" value="F:RNA binding"/>
    <property type="evidence" value="ECO:0007669"/>
    <property type="project" value="UniProtKB-UniRule"/>
</dbReference>
<evidence type="ECO:0000256" key="4">
    <source>
        <dbReference type="PROSITE-ProRule" id="PRU00176"/>
    </source>
</evidence>
<accession>A0A6I8UMH1</accession>
<dbReference type="InterPro" id="IPR000504">
    <property type="entry name" value="RRM_dom"/>
</dbReference>